<name>S0F8Q6_9BACT</name>
<evidence type="ECO:0000313" key="1">
    <source>
        <dbReference type="EMBL" id="EEF74931.1"/>
    </source>
</evidence>
<gene>
    <name evidence="1" type="ORF">BACCOPRO_00413</name>
</gene>
<dbReference type="HOGENOM" id="CLU_3247111_0_0_10"/>
<comment type="caution">
    <text evidence="1">The sequence shown here is derived from an EMBL/GenBank/DDBJ whole genome shotgun (WGS) entry which is preliminary data.</text>
</comment>
<sequence length="42" mass="4848">MEQPDRTDNRGDSCSRWSGRILSCMLRNRDIGDAGNKFVDFK</sequence>
<keyword evidence="2" id="KW-1185">Reference proteome</keyword>
<protein>
    <submittedName>
        <fullName evidence="1">Uncharacterized protein</fullName>
    </submittedName>
</protein>
<dbReference type="STRING" id="547042.BACCOPRO_00413"/>
<proteinExistence type="predicted"/>
<dbReference type="AlphaFoldDB" id="S0F8Q6"/>
<accession>S0F8Q6</accession>
<dbReference type="Proteomes" id="UP000014073">
    <property type="component" value="Unassembled WGS sequence"/>
</dbReference>
<dbReference type="EMBL" id="ACBW01000029">
    <property type="protein sequence ID" value="EEF74931.1"/>
    <property type="molecule type" value="Genomic_DNA"/>
</dbReference>
<evidence type="ECO:0000313" key="2">
    <source>
        <dbReference type="Proteomes" id="UP000014073"/>
    </source>
</evidence>
<reference evidence="1 2" key="1">
    <citation type="submission" date="2008-12" db="EMBL/GenBank/DDBJ databases">
        <authorList>
            <person name="Fulton L."/>
            <person name="Clifton S."/>
            <person name="Fulton B."/>
            <person name="Xu J."/>
            <person name="Minx P."/>
            <person name="Pepin K.H."/>
            <person name="Johnson M."/>
            <person name="Bhonagiri V."/>
            <person name="Nash W.E."/>
            <person name="Mardis E.R."/>
            <person name="Wilson R.K."/>
        </authorList>
    </citation>
    <scope>NUCLEOTIDE SEQUENCE [LARGE SCALE GENOMIC DNA]</scope>
    <source>
        <strain evidence="1 2">DSM 18228</strain>
    </source>
</reference>
<organism evidence="1 2">
    <name type="scientific">Phocaeicola coprophilus DSM 18228 = JCM 13818</name>
    <dbReference type="NCBI Taxonomy" id="547042"/>
    <lineage>
        <taxon>Bacteria</taxon>
        <taxon>Pseudomonadati</taxon>
        <taxon>Bacteroidota</taxon>
        <taxon>Bacteroidia</taxon>
        <taxon>Bacteroidales</taxon>
        <taxon>Bacteroidaceae</taxon>
        <taxon>Phocaeicola</taxon>
    </lineage>
</organism>